<dbReference type="PANTHER" id="PTHR22930">
    <property type="match status" value="1"/>
</dbReference>
<feature type="domain" description="DDE Tnp4" evidence="8">
    <location>
        <begin position="8"/>
        <end position="132"/>
    </location>
</feature>
<dbReference type="InterPro" id="IPR045249">
    <property type="entry name" value="HARBI1-like"/>
</dbReference>
<evidence type="ECO:0000256" key="2">
    <source>
        <dbReference type="ARBA" id="ARBA00004123"/>
    </source>
</evidence>
<organism evidence="9 10">
    <name type="scientific">Daucus carota subsp. sativus</name>
    <name type="common">Carrot</name>
    <dbReference type="NCBI Taxonomy" id="79200"/>
    <lineage>
        <taxon>Eukaryota</taxon>
        <taxon>Viridiplantae</taxon>
        <taxon>Streptophyta</taxon>
        <taxon>Embryophyta</taxon>
        <taxon>Tracheophyta</taxon>
        <taxon>Spermatophyta</taxon>
        <taxon>Magnoliopsida</taxon>
        <taxon>eudicotyledons</taxon>
        <taxon>Gunneridae</taxon>
        <taxon>Pentapetalae</taxon>
        <taxon>asterids</taxon>
        <taxon>campanulids</taxon>
        <taxon>Apiales</taxon>
        <taxon>Apiaceae</taxon>
        <taxon>Apioideae</taxon>
        <taxon>Scandiceae</taxon>
        <taxon>Daucinae</taxon>
        <taxon>Daucus</taxon>
        <taxon>Daucus sect. Daucus</taxon>
    </lineage>
</organism>
<dbReference type="GO" id="GO:0005634">
    <property type="term" value="C:nucleus"/>
    <property type="evidence" value="ECO:0007669"/>
    <property type="project" value="UniProtKB-SubCell"/>
</dbReference>
<dbReference type="AlphaFoldDB" id="A0AAF0WLJ1"/>
<dbReference type="PANTHER" id="PTHR22930:SF293">
    <property type="entry name" value="PROTEIN ALP1-LIKE"/>
    <property type="match status" value="1"/>
</dbReference>
<gene>
    <name evidence="9" type="ORF">DCAR_0311049</name>
</gene>
<comment type="similarity">
    <text evidence="3">Belongs to the HARBI1 family.</text>
</comment>
<evidence type="ECO:0000256" key="5">
    <source>
        <dbReference type="ARBA" id="ARBA00022723"/>
    </source>
</evidence>
<evidence type="ECO:0000256" key="4">
    <source>
        <dbReference type="ARBA" id="ARBA00022722"/>
    </source>
</evidence>
<name>A0AAF0WLJ1_DAUCS</name>
<dbReference type="InterPro" id="IPR027806">
    <property type="entry name" value="HARBI1_dom"/>
</dbReference>
<evidence type="ECO:0000256" key="1">
    <source>
        <dbReference type="ARBA" id="ARBA00001968"/>
    </source>
</evidence>
<evidence type="ECO:0000256" key="7">
    <source>
        <dbReference type="ARBA" id="ARBA00023242"/>
    </source>
</evidence>
<dbReference type="Proteomes" id="UP000077755">
    <property type="component" value="Chromosome 3"/>
</dbReference>
<evidence type="ECO:0000313" key="9">
    <source>
        <dbReference type="EMBL" id="WOG91797.1"/>
    </source>
</evidence>
<protein>
    <recommendedName>
        <fullName evidence="8">DDE Tnp4 domain-containing protein</fullName>
    </recommendedName>
</protein>
<dbReference type="EMBL" id="CP093345">
    <property type="protein sequence ID" value="WOG91797.1"/>
    <property type="molecule type" value="Genomic_DNA"/>
</dbReference>
<evidence type="ECO:0000313" key="10">
    <source>
        <dbReference type="Proteomes" id="UP000077755"/>
    </source>
</evidence>
<sequence>MDSNWGNLQFIYILPGWEGSAHDNRVLRDALSRKNPLKVPQGCYYLCDAGYMNCEGFLTPFRSQRYHLNEWKNGRQPATPAEFFNMKHSRARNVIERCFGMLKLRWGIMRDTTWYPIKTKCRIISACALLHNFIRSNMRIDPIEARVGENGENGDALNEDFVLHLESSVAWNNFRNQLANEMFNDWQNSRHL</sequence>
<dbReference type="GO" id="GO:0016787">
    <property type="term" value="F:hydrolase activity"/>
    <property type="evidence" value="ECO:0007669"/>
    <property type="project" value="UniProtKB-KW"/>
</dbReference>
<keyword evidence="10" id="KW-1185">Reference proteome</keyword>
<dbReference type="GO" id="GO:0004518">
    <property type="term" value="F:nuclease activity"/>
    <property type="evidence" value="ECO:0007669"/>
    <property type="project" value="UniProtKB-KW"/>
</dbReference>
<accession>A0AAF0WLJ1</accession>
<reference evidence="9" key="1">
    <citation type="journal article" date="2016" name="Nat. Genet.">
        <title>A high-quality carrot genome assembly provides new insights into carotenoid accumulation and asterid genome evolution.</title>
        <authorList>
            <person name="Iorizzo M."/>
            <person name="Ellison S."/>
            <person name="Senalik D."/>
            <person name="Zeng P."/>
            <person name="Satapoomin P."/>
            <person name="Huang J."/>
            <person name="Bowman M."/>
            <person name="Iovene M."/>
            <person name="Sanseverino W."/>
            <person name="Cavagnaro P."/>
            <person name="Yildiz M."/>
            <person name="Macko-Podgorni A."/>
            <person name="Moranska E."/>
            <person name="Grzebelus E."/>
            <person name="Grzebelus D."/>
            <person name="Ashrafi H."/>
            <person name="Zheng Z."/>
            <person name="Cheng S."/>
            <person name="Spooner D."/>
            <person name="Van Deynze A."/>
            <person name="Simon P."/>
        </authorList>
    </citation>
    <scope>NUCLEOTIDE SEQUENCE</scope>
    <source>
        <tissue evidence="9">Leaf</tissue>
    </source>
</reference>
<keyword evidence="6" id="KW-0378">Hydrolase</keyword>
<keyword evidence="7" id="KW-0539">Nucleus</keyword>
<evidence type="ECO:0000259" key="8">
    <source>
        <dbReference type="Pfam" id="PF13359"/>
    </source>
</evidence>
<comment type="cofactor">
    <cofactor evidence="1">
        <name>a divalent metal cation</name>
        <dbReference type="ChEBI" id="CHEBI:60240"/>
    </cofactor>
</comment>
<proteinExistence type="inferred from homology"/>
<evidence type="ECO:0000256" key="3">
    <source>
        <dbReference type="ARBA" id="ARBA00006958"/>
    </source>
</evidence>
<keyword evidence="4" id="KW-0540">Nuclease</keyword>
<dbReference type="GO" id="GO:0046872">
    <property type="term" value="F:metal ion binding"/>
    <property type="evidence" value="ECO:0007669"/>
    <property type="project" value="UniProtKB-KW"/>
</dbReference>
<reference evidence="9" key="2">
    <citation type="submission" date="2022-03" db="EMBL/GenBank/DDBJ databases">
        <title>Draft title - Genomic analysis of global carrot germplasm unveils the trajectory of domestication and the origin of high carotenoid orange carrot.</title>
        <authorList>
            <person name="Iorizzo M."/>
            <person name="Ellison S."/>
            <person name="Senalik D."/>
            <person name="Macko-Podgorni A."/>
            <person name="Grzebelus D."/>
            <person name="Bostan H."/>
            <person name="Rolling W."/>
            <person name="Curaba J."/>
            <person name="Simon P."/>
        </authorList>
    </citation>
    <scope>NUCLEOTIDE SEQUENCE</scope>
    <source>
        <tissue evidence="9">Leaf</tissue>
    </source>
</reference>
<comment type="subcellular location">
    <subcellularLocation>
        <location evidence="2">Nucleus</location>
    </subcellularLocation>
</comment>
<keyword evidence="5" id="KW-0479">Metal-binding</keyword>
<dbReference type="Pfam" id="PF13359">
    <property type="entry name" value="DDE_Tnp_4"/>
    <property type="match status" value="1"/>
</dbReference>
<evidence type="ECO:0000256" key="6">
    <source>
        <dbReference type="ARBA" id="ARBA00022801"/>
    </source>
</evidence>